<dbReference type="AlphaFoldDB" id="A0A8J7LV71"/>
<reference evidence="1" key="1">
    <citation type="submission" date="2020-12" db="EMBL/GenBank/DDBJ databases">
        <title>Geomonas sp. Red875, isolated from river sediment.</title>
        <authorList>
            <person name="Xu Z."/>
            <person name="Zhang Z."/>
            <person name="Masuda Y."/>
            <person name="Itoh H."/>
            <person name="Senoo K."/>
        </authorList>
    </citation>
    <scope>NUCLEOTIDE SEQUENCE</scope>
    <source>
        <strain evidence="1">Red875</strain>
    </source>
</reference>
<dbReference type="Pfam" id="PF13366">
    <property type="entry name" value="PDDEXK_3"/>
    <property type="match status" value="1"/>
</dbReference>
<dbReference type="NCBIfam" id="TIGR04256">
    <property type="entry name" value="GxxExxY"/>
    <property type="match status" value="1"/>
</dbReference>
<keyword evidence="2" id="KW-1185">Reference proteome</keyword>
<organism evidence="1 2">
    <name type="scientific">Geomesophilobacter sediminis</name>
    <dbReference type="NCBI Taxonomy" id="2798584"/>
    <lineage>
        <taxon>Bacteria</taxon>
        <taxon>Pseudomonadati</taxon>
        <taxon>Thermodesulfobacteriota</taxon>
        <taxon>Desulfuromonadia</taxon>
        <taxon>Geobacterales</taxon>
        <taxon>Geobacteraceae</taxon>
        <taxon>Geomesophilobacter</taxon>
    </lineage>
</organism>
<evidence type="ECO:0000313" key="1">
    <source>
        <dbReference type="EMBL" id="MBJ6725444.1"/>
    </source>
</evidence>
<protein>
    <submittedName>
        <fullName evidence="1">GxxExxY protein</fullName>
    </submittedName>
</protein>
<proteinExistence type="predicted"/>
<comment type="caution">
    <text evidence="1">The sequence shown here is derived from an EMBL/GenBank/DDBJ whole genome shotgun (WGS) entry which is preliminary data.</text>
</comment>
<name>A0A8J7LV71_9BACT</name>
<evidence type="ECO:0000313" key="2">
    <source>
        <dbReference type="Proteomes" id="UP000636888"/>
    </source>
</evidence>
<gene>
    <name evidence="1" type="ORF">JFN93_12050</name>
</gene>
<dbReference type="EMBL" id="JAEMHM010000009">
    <property type="protein sequence ID" value="MBJ6725444.1"/>
    <property type="molecule type" value="Genomic_DNA"/>
</dbReference>
<dbReference type="RefSeq" id="WP_199384336.1">
    <property type="nucleotide sequence ID" value="NZ_JAEMHM010000009.1"/>
</dbReference>
<accession>A0A8J7LV71</accession>
<sequence length="132" mass="14654">MDKLTDRIICCAFTVSNTLGAGFLEKVYENALAHELSKRELTVQQQVPVPVFYDGVIVGEYYADILINGQVIVELKASKALDAVHLAQCMNYLKATGLKVCLLLNFGNAKVEIKRVVNGYERAEEYSSTTTF</sequence>
<dbReference type="InterPro" id="IPR026350">
    <property type="entry name" value="GxxExxY"/>
</dbReference>
<dbReference type="Proteomes" id="UP000636888">
    <property type="component" value="Unassembled WGS sequence"/>
</dbReference>